<evidence type="ECO:0000313" key="2">
    <source>
        <dbReference type="Proteomes" id="UP001162501"/>
    </source>
</evidence>
<name>A0ACB0FAA9_RANTA</name>
<accession>A0ACB0FAA9</accession>
<sequence>MLSWASRELRWGGQKKRKVCLCGRKNWLDVGSPVRAYSCRIKAQKQHQCRGAAESNIRNLNHSPSLIVMEQPGEGQDTGVQVRVGNLAINGGQARLEVWQRVHAEAVVKMGAGMILILGEFFFSPGTNHFLPIDWEDPSRPFQHHNAWQHATIIAFFLLSALVDLTSQVWLAQLSMKLEWAATALSLVVIVLEMVALPEHRNALEF</sequence>
<dbReference type="EMBL" id="OX596088">
    <property type="protein sequence ID" value="CAI9709841.1"/>
    <property type="molecule type" value="Genomic_DNA"/>
</dbReference>
<reference evidence="1" key="1">
    <citation type="submission" date="2023-05" db="EMBL/GenBank/DDBJ databases">
        <authorList>
            <consortium name="ELIXIR-Norway"/>
        </authorList>
    </citation>
    <scope>NUCLEOTIDE SEQUENCE</scope>
</reference>
<gene>
    <name evidence="1" type="ORF">MRATA1EN3_LOCUS21054</name>
</gene>
<proteinExistence type="predicted"/>
<evidence type="ECO:0000313" key="1">
    <source>
        <dbReference type="EMBL" id="CAI9709841.1"/>
    </source>
</evidence>
<protein>
    <submittedName>
        <fullName evidence="1">Uncharacterized protein</fullName>
    </submittedName>
</protein>
<organism evidence="1 2">
    <name type="scientific">Rangifer tarandus platyrhynchus</name>
    <name type="common">Svalbard reindeer</name>
    <dbReference type="NCBI Taxonomy" id="3082113"/>
    <lineage>
        <taxon>Eukaryota</taxon>
        <taxon>Metazoa</taxon>
        <taxon>Chordata</taxon>
        <taxon>Craniata</taxon>
        <taxon>Vertebrata</taxon>
        <taxon>Euteleostomi</taxon>
        <taxon>Mammalia</taxon>
        <taxon>Eutheria</taxon>
        <taxon>Laurasiatheria</taxon>
        <taxon>Artiodactyla</taxon>
        <taxon>Ruminantia</taxon>
        <taxon>Pecora</taxon>
        <taxon>Cervidae</taxon>
        <taxon>Odocoileinae</taxon>
        <taxon>Rangifer</taxon>
    </lineage>
</organism>
<dbReference type="Proteomes" id="UP001162501">
    <property type="component" value="Chromosome 4"/>
</dbReference>